<dbReference type="EC" id="5.2.1.8" evidence="10"/>
<evidence type="ECO:0000256" key="7">
    <source>
        <dbReference type="ARBA" id="ARBA00023235"/>
    </source>
</evidence>
<comment type="function">
    <text evidence="8">Also involved in hydrogenase metallocenter assembly, probably by participating in the nickel insertion step. This function in hydrogenase biosynthesis requires chaperone activity and the presence of the metal-binding domain, but not PPIase activity.</text>
</comment>
<evidence type="ECO:0000256" key="9">
    <source>
        <dbReference type="PROSITE-ProRule" id="PRU00277"/>
    </source>
</evidence>
<dbReference type="EMBL" id="PTRA01000001">
    <property type="protein sequence ID" value="PQA60976.1"/>
    <property type="molecule type" value="Genomic_DNA"/>
</dbReference>
<dbReference type="Pfam" id="PF00254">
    <property type="entry name" value="FKBP_C"/>
    <property type="match status" value="1"/>
</dbReference>
<keyword evidence="7 9" id="KW-0413">Isomerase</keyword>
<name>A0A2S7ITG1_9BACT</name>
<dbReference type="AlphaFoldDB" id="A0A2S7ITG1"/>
<dbReference type="PANTHER" id="PTHR47861:SF3">
    <property type="entry name" value="FKBP-TYPE PEPTIDYL-PROLYL CIS-TRANS ISOMERASE SLYD"/>
    <property type="match status" value="1"/>
</dbReference>
<evidence type="ECO:0000256" key="5">
    <source>
        <dbReference type="ARBA" id="ARBA00023110"/>
    </source>
</evidence>
<dbReference type="SUPFAM" id="SSF54534">
    <property type="entry name" value="FKBP-like"/>
    <property type="match status" value="1"/>
</dbReference>
<dbReference type="GO" id="GO:0042026">
    <property type="term" value="P:protein refolding"/>
    <property type="evidence" value="ECO:0007669"/>
    <property type="project" value="UniProtKB-ARBA"/>
</dbReference>
<comment type="subcellular location">
    <subcellularLocation>
        <location evidence="2">Cytoplasm</location>
    </subcellularLocation>
</comment>
<comment type="catalytic activity">
    <reaction evidence="1 9 10">
        <text>[protein]-peptidylproline (omega=180) = [protein]-peptidylproline (omega=0)</text>
        <dbReference type="Rhea" id="RHEA:16237"/>
        <dbReference type="Rhea" id="RHEA-COMP:10747"/>
        <dbReference type="Rhea" id="RHEA-COMP:10748"/>
        <dbReference type="ChEBI" id="CHEBI:83833"/>
        <dbReference type="ChEBI" id="CHEBI:83834"/>
        <dbReference type="EC" id="5.2.1.8"/>
    </reaction>
</comment>
<evidence type="ECO:0000313" key="13">
    <source>
        <dbReference type="Proteomes" id="UP000239590"/>
    </source>
</evidence>
<evidence type="ECO:0000259" key="11">
    <source>
        <dbReference type="PROSITE" id="PS50059"/>
    </source>
</evidence>
<keyword evidence="5 9" id="KW-0697">Rotamase</keyword>
<gene>
    <name evidence="12" type="ORF">C5O19_02870</name>
</gene>
<dbReference type="PANTHER" id="PTHR47861">
    <property type="entry name" value="FKBP-TYPE PEPTIDYL-PROLYL CIS-TRANS ISOMERASE SLYD"/>
    <property type="match status" value="1"/>
</dbReference>
<evidence type="ECO:0000256" key="8">
    <source>
        <dbReference type="ARBA" id="ARBA00037071"/>
    </source>
</evidence>
<protein>
    <recommendedName>
        <fullName evidence="10">Peptidyl-prolyl cis-trans isomerase</fullName>
        <ecNumber evidence="10">5.2.1.8</ecNumber>
    </recommendedName>
</protein>
<keyword evidence="4" id="KW-0963">Cytoplasm</keyword>
<comment type="caution">
    <text evidence="12">The sequence shown here is derived from an EMBL/GenBank/DDBJ whole genome shotgun (WGS) entry which is preliminary data.</text>
</comment>
<dbReference type="PROSITE" id="PS50059">
    <property type="entry name" value="FKBP_PPIASE"/>
    <property type="match status" value="1"/>
</dbReference>
<accession>A0A2S7ITG1</accession>
<dbReference type="OrthoDB" id="9808891at2"/>
<dbReference type="Gene3D" id="3.10.50.40">
    <property type="match status" value="1"/>
</dbReference>
<dbReference type="InterPro" id="IPR001179">
    <property type="entry name" value="PPIase_FKBP_dom"/>
</dbReference>
<proteinExistence type="inferred from homology"/>
<feature type="domain" description="PPIase FKBP-type" evidence="11">
    <location>
        <begin position="7"/>
        <end position="97"/>
    </location>
</feature>
<evidence type="ECO:0000256" key="4">
    <source>
        <dbReference type="ARBA" id="ARBA00022490"/>
    </source>
</evidence>
<evidence type="ECO:0000256" key="3">
    <source>
        <dbReference type="ARBA" id="ARBA00006577"/>
    </source>
</evidence>
<dbReference type="RefSeq" id="WP_104713834.1">
    <property type="nucleotide sequence ID" value="NZ_PTRA01000001.1"/>
</dbReference>
<evidence type="ECO:0000256" key="10">
    <source>
        <dbReference type="RuleBase" id="RU003915"/>
    </source>
</evidence>
<sequence length="143" mass="15282">MMQAKSGDNVRVHYTGKLTSGVVFDSSAGREPLEFTLGSGMVIAGFDSGITGMQVGEKKTVHIPVAEAYGPSDENLVFEFNRSDLPKDIPFEVGMQLNMHADGEGQVVPVTVTSVSEDKISVDANHPLAGQDLVFEIELVSVN</sequence>
<evidence type="ECO:0000256" key="2">
    <source>
        <dbReference type="ARBA" id="ARBA00004496"/>
    </source>
</evidence>
<reference evidence="13" key="1">
    <citation type="submission" date="2018-02" db="EMBL/GenBank/DDBJ databases">
        <title>Genome sequencing of Solimonas sp. HR-BB.</title>
        <authorList>
            <person name="Lee Y."/>
            <person name="Jeon C.O."/>
        </authorList>
    </citation>
    <scope>NUCLEOTIDE SEQUENCE [LARGE SCALE GENOMIC DNA]</scope>
    <source>
        <strain evidence="13">HR-U</strain>
    </source>
</reference>
<evidence type="ECO:0000313" key="12">
    <source>
        <dbReference type="EMBL" id="PQA60976.1"/>
    </source>
</evidence>
<dbReference type="Proteomes" id="UP000239590">
    <property type="component" value="Unassembled WGS sequence"/>
</dbReference>
<dbReference type="GO" id="GO:0005737">
    <property type="term" value="C:cytoplasm"/>
    <property type="evidence" value="ECO:0007669"/>
    <property type="project" value="UniProtKB-SubCell"/>
</dbReference>
<dbReference type="GO" id="GO:0003755">
    <property type="term" value="F:peptidyl-prolyl cis-trans isomerase activity"/>
    <property type="evidence" value="ECO:0007669"/>
    <property type="project" value="UniProtKB-UniRule"/>
</dbReference>
<keyword evidence="6" id="KW-0143">Chaperone</keyword>
<dbReference type="InterPro" id="IPR046357">
    <property type="entry name" value="PPIase_dom_sf"/>
</dbReference>
<evidence type="ECO:0000256" key="6">
    <source>
        <dbReference type="ARBA" id="ARBA00023186"/>
    </source>
</evidence>
<evidence type="ECO:0000256" key="1">
    <source>
        <dbReference type="ARBA" id="ARBA00000971"/>
    </source>
</evidence>
<organism evidence="12 13">
    <name type="scientific">Siphonobacter curvatus</name>
    <dbReference type="NCBI Taxonomy" id="2094562"/>
    <lineage>
        <taxon>Bacteria</taxon>
        <taxon>Pseudomonadati</taxon>
        <taxon>Bacteroidota</taxon>
        <taxon>Cytophagia</taxon>
        <taxon>Cytophagales</taxon>
        <taxon>Cytophagaceae</taxon>
        <taxon>Siphonobacter</taxon>
    </lineage>
</organism>
<keyword evidence="13" id="KW-1185">Reference proteome</keyword>
<comment type="similarity">
    <text evidence="3 10">Belongs to the FKBP-type PPIase family.</text>
</comment>